<dbReference type="PROSITE" id="PS51296">
    <property type="entry name" value="RIESKE"/>
    <property type="match status" value="1"/>
</dbReference>
<evidence type="ECO:0000256" key="2">
    <source>
        <dbReference type="ARBA" id="ARBA00022723"/>
    </source>
</evidence>
<comment type="caution">
    <text evidence="6">The sequence shown here is derived from an EMBL/GenBank/DDBJ whole genome shotgun (WGS) entry which is preliminary data.</text>
</comment>
<dbReference type="SUPFAM" id="SSF50022">
    <property type="entry name" value="ISP domain"/>
    <property type="match status" value="1"/>
</dbReference>
<evidence type="ECO:0000313" key="6">
    <source>
        <dbReference type="EMBL" id="TMQ58234.1"/>
    </source>
</evidence>
<reference evidence="6 7" key="1">
    <citation type="journal article" date="2019" name="Nat. Microbiol.">
        <title>Mediterranean grassland soil C-N compound turnover is dependent on rainfall and depth, and is mediated by genomically divergent microorganisms.</title>
        <authorList>
            <person name="Diamond S."/>
            <person name="Andeer P.F."/>
            <person name="Li Z."/>
            <person name="Crits-Christoph A."/>
            <person name="Burstein D."/>
            <person name="Anantharaman K."/>
            <person name="Lane K.R."/>
            <person name="Thomas B.C."/>
            <person name="Pan C."/>
            <person name="Northen T.R."/>
            <person name="Banfield J.F."/>
        </authorList>
    </citation>
    <scope>NUCLEOTIDE SEQUENCE [LARGE SCALE GENOMIC DNA]</scope>
    <source>
        <strain evidence="6">WS_5</strain>
    </source>
</reference>
<evidence type="ECO:0000256" key="1">
    <source>
        <dbReference type="ARBA" id="ARBA00022714"/>
    </source>
</evidence>
<dbReference type="AlphaFoldDB" id="A0A538T3Z7"/>
<sequence>MTDPTTARFVRVGKASDVPEGRAEVFDVEDRKIAVFRIEGGFYAIEDICTHDGGPLAEGEVEDHEVICPRHGARFDIRTGQALTLPAVTPVESYPVRVEGNELYIGLPD</sequence>
<organism evidence="6 7">
    <name type="scientific">Eiseniibacteriota bacterium</name>
    <dbReference type="NCBI Taxonomy" id="2212470"/>
    <lineage>
        <taxon>Bacteria</taxon>
        <taxon>Candidatus Eiseniibacteriota</taxon>
    </lineage>
</organism>
<dbReference type="PANTHER" id="PTHR21496:SF23">
    <property type="entry name" value="3-PHENYLPROPIONATE_CINNAMIC ACID DIOXYGENASE FERREDOXIN SUBUNIT"/>
    <property type="match status" value="1"/>
</dbReference>
<dbReference type="Gene3D" id="2.102.10.10">
    <property type="entry name" value="Rieske [2Fe-2S] iron-sulphur domain"/>
    <property type="match status" value="1"/>
</dbReference>
<keyword evidence="2" id="KW-0479">Metal-binding</keyword>
<dbReference type="Pfam" id="PF00355">
    <property type="entry name" value="Rieske"/>
    <property type="match status" value="1"/>
</dbReference>
<dbReference type="EMBL" id="VBOV01000136">
    <property type="protein sequence ID" value="TMQ58234.1"/>
    <property type="molecule type" value="Genomic_DNA"/>
</dbReference>
<keyword evidence="1" id="KW-0001">2Fe-2S</keyword>
<feature type="domain" description="Rieske" evidence="5">
    <location>
        <begin position="10"/>
        <end position="105"/>
    </location>
</feature>
<name>A0A538T3Z7_UNCEI</name>
<keyword evidence="4" id="KW-0411">Iron-sulfur</keyword>
<evidence type="ECO:0000313" key="7">
    <source>
        <dbReference type="Proteomes" id="UP000320913"/>
    </source>
</evidence>
<keyword evidence="3" id="KW-0408">Iron</keyword>
<dbReference type="InterPro" id="IPR036922">
    <property type="entry name" value="Rieske_2Fe-2S_sf"/>
</dbReference>
<gene>
    <name evidence="6" type="ORF">E6K75_05605</name>
</gene>
<dbReference type="GO" id="GO:0051537">
    <property type="term" value="F:2 iron, 2 sulfur cluster binding"/>
    <property type="evidence" value="ECO:0007669"/>
    <property type="project" value="UniProtKB-KW"/>
</dbReference>
<proteinExistence type="predicted"/>
<protein>
    <submittedName>
        <fullName evidence="6">Non-heme iron oxygenase ferredoxin subunit</fullName>
    </submittedName>
</protein>
<accession>A0A538T3Z7</accession>
<evidence type="ECO:0000259" key="5">
    <source>
        <dbReference type="PROSITE" id="PS51296"/>
    </source>
</evidence>
<dbReference type="CDD" id="cd03528">
    <property type="entry name" value="Rieske_RO_ferredoxin"/>
    <property type="match status" value="1"/>
</dbReference>
<dbReference type="InterPro" id="IPR017941">
    <property type="entry name" value="Rieske_2Fe-2S"/>
</dbReference>
<evidence type="ECO:0000256" key="3">
    <source>
        <dbReference type="ARBA" id="ARBA00023004"/>
    </source>
</evidence>
<dbReference type="PANTHER" id="PTHR21496">
    <property type="entry name" value="FERREDOXIN-RELATED"/>
    <property type="match status" value="1"/>
</dbReference>
<dbReference type="Proteomes" id="UP000320913">
    <property type="component" value="Unassembled WGS sequence"/>
</dbReference>
<evidence type="ECO:0000256" key="4">
    <source>
        <dbReference type="ARBA" id="ARBA00023014"/>
    </source>
</evidence>
<dbReference type="GO" id="GO:0046872">
    <property type="term" value="F:metal ion binding"/>
    <property type="evidence" value="ECO:0007669"/>
    <property type="project" value="UniProtKB-KW"/>
</dbReference>